<dbReference type="PANTHER" id="PTHR33240">
    <property type="entry name" value="OS08G0508500 PROTEIN"/>
    <property type="match status" value="1"/>
</dbReference>
<evidence type="ECO:0000256" key="1">
    <source>
        <dbReference type="SAM" id="MobiDB-lite"/>
    </source>
</evidence>
<reference evidence="2" key="1">
    <citation type="submission" date="2020-06" db="EMBL/GenBank/DDBJ databases">
        <authorList>
            <person name="Li T."/>
            <person name="Hu X."/>
            <person name="Zhang T."/>
            <person name="Song X."/>
            <person name="Zhang H."/>
            <person name="Dai N."/>
            <person name="Sheng W."/>
            <person name="Hou X."/>
            <person name="Wei L."/>
        </authorList>
    </citation>
    <scope>NUCLEOTIDE SEQUENCE</scope>
    <source>
        <strain evidence="2">G02</strain>
        <tissue evidence="2">Leaf</tissue>
    </source>
</reference>
<proteinExistence type="predicted"/>
<gene>
    <name evidence="2" type="ORF">Sradi_4902200</name>
</gene>
<dbReference type="PANTHER" id="PTHR33240:SF8">
    <property type="entry name" value="OS03G0439900 PROTEIN"/>
    <property type="match status" value="1"/>
</dbReference>
<organism evidence="2">
    <name type="scientific">Sesamum radiatum</name>
    <name type="common">Black benniseed</name>
    <dbReference type="NCBI Taxonomy" id="300843"/>
    <lineage>
        <taxon>Eukaryota</taxon>
        <taxon>Viridiplantae</taxon>
        <taxon>Streptophyta</taxon>
        <taxon>Embryophyta</taxon>
        <taxon>Tracheophyta</taxon>
        <taxon>Spermatophyta</taxon>
        <taxon>Magnoliopsida</taxon>
        <taxon>eudicotyledons</taxon>
        <taxon>Gunneridae</taxon>
        <taxon>Pentapetalae</taxon>
        <taxon>asterids</taxon>
        <taxon>lamiids</taxon>
        <taxon>Lamiales</taxon>
        <taxon>Pedaliaceae</taxon>
        <taxon>Sesamum</taxon>
    </lineage>
</organism>
<comment type="caution">
    <text evidence="2">The sequence shown here is derived from an EMBL/GenBank/DDBJ whole genome shotgun (WGS) entry which is preliminary data.</text>
</comment>
<feature type="region of interest" description="Disordered" evidence="1">
    <location>
        <begin position="81"/>
        <end position="119"/>
    </location>
</feature>
<name>A0AAW2MEW9_SESRA</name>
<dbReference type="EMBL" id="JACGWJ010000022">
    <property type="protein sequence ID" value="KAL0329155.1"/>
    <property type="molecule type" value="Genomic_DNA"/>
</dbReference>
<evidence type="ECO:0000313" key="2">
    <source>
        <dbReference type="EMBL" id="KAL0329155.1"/>
    </source>
</evidence>
<protein>
    <submittedName>
        <fullName evidence="2">Uncharacterized protein</fullName>
    </submittedName>
</protein>
<dbReference type="AlphaFoldDB" id="A0AAW2MEW9"/>
<sequence>MVLLPLTLGTTHLRKTCLLEFLVVDIPSAYNIIQGRPTLNGFRAIIYTYHIKIKFPVSGGVGETKADALQAHKCYVEAIKRGKKRRKEEPPEIEDPNKLWKGPVPSLEPDNETPATVQPVEELLAIELTPGNPERLQK</sequence>
<reference evidence="2" key="2">
    <citation type="journal article" date="2024" name="Plant">
        <title>Genomic evolution and insights into agronomic trait innovations of Sesamum species.</title>
        <authorList>
            <person name="Miao H."/>
            <person name="Wang L."/>
            <person name="Qu L."/>
            <person name="Liu H."/>
            <person name="Sun Y."/>
            <person name="Le M."/>
            <person name="Wang Q."/>
            <person name="Wei S."/>
            <person name="Zheng Y."/>
            <person name="Lin W."/>
            <person name="Duan Y."/>
            <person name="Cao H."/>
            <person name="Xiong S."/>
            <person name="Wang X."/>
            <person name="Wei L."/>
            <person name="Li C."/>
            <person name="Ma Q."/>
            <person name="Ju M."/>
            <person name="Zhao R."/>
            <person name="Li G."/>
            <person name="Mu C."/>
            <person name="Tian Q."/>
            <person name="Mei H."/>
            <person name="Zhang T."/>
            <person name="Gao T."/>
            <person name="Zhang H."/>
        </authorList>
    </citation>
    <scope>NUCLEOTIDE SEQUENCE</scope>
    <source>
        <strain evidence="2">G02</strain>
    </source>
</reference>
<feature type="compositionally biased region" description="Basic and acidic residues" evidence="1">
    <location>
        <begin position="87"/>
        <end position="98"/>
    </location>
</feature>
<accession>A0AAW2MEW9</accession>